<evidence type="ECO:0000313" key="3">
    <source>
        <dbReference type="Proteomes" id="UP000250675"/>
    </source>
</evidence>
<evidence type="ECO:0000313" key="2">
    <source>
        <dbReference type="EMBL" id="SQC86717.1"/>
    </source>
</evidence>
<name>A0A2X3IKI1_KLEPN</name>
<keyword evidence="1" id="KW-1133">Transmembrane helix</keyword>
<keyword evidence="1" id="KW-0472">Membrane</keyword>
<dbReference type="EMBL" id="UASO01000008">
    <property type="protein sequence ID" value="SQC86717.1"/>
    <property type="molecule type" value="Genomic_DNA"/>
</dbReference>
<organism evidence="2 3">
    <name type="scientific">Klebsiella pneumoniae</name>
    <dbReference type="NCBI Taxonomy" id="573"/>
    <lineage>
        <taxon>Bacteria</taxon>
        <taxon>Pseudomonadati</taxon>
        <taxon>Pseudomonadota</taxon>
        <taxon>Gammaproteobacteria</taxon>
        <taxon>Enterobacterales</taxon>
        <taxon>Enterobacteriaceae</taxon>
        <taxon>Klebsiella/Raoultella group</taxon>
        <taxon>Klebsiella</taxon>
        <taxon>Klebsiella pneumoniae complex</taxon>
    </lineage>
</organism>
<feature type="transmembrane region" description="Helical" evidence="1">
    <location>
        <begin position="50"/>
        <end position="72"/>
    </location>
</feature>
<evidence type="ECO:0000256" key="1">
    <source>
        <dbReference type="SAM" id="Phobius"/>
    </source>
</evidence>
<dbReference type="Proteomes" id="UP000250675">
    <property type="component" value="Unassembled WGS sequence"/>
</dbReference>
<sequence>MRFVGLSQKEWREYAERYKRDNNRAAPFSVLASLDSPGRMVRARRHVWNYAYWLTGAAGLALLGGLVVAVLSRAGEKPSCVRTSTRTQIITCCSRLTCSG</sequence>
<gene>
    <name evidence="2" type="ORF">NCTC9645_04815</name>
</gene>
<dbReference type="AlphaFoldDB" id="A0A2X3IKI1"/>
<proteinExistence type="predicted"/>
<accession>A0A2X3IKI1</accession>
<protein>
    <submittedName>
        <fullName evidence="2">MobB</fullName>
    </submittedName>
</protein>
<reference evidence="2 3" key="1">
    <citation type="submission" date="2018-06" db="EMBL/GenBank/DDBJ databases">
        <authorList>
            <consortium name="Pathogen Informatics"/>
            <person name="Doyle S."/>
        </authorList>
    </citation>
    <scope>NUCLEOTIDE SEQUENCE [LARGE SCALE GENOMIC DNA]</scope>
    <source>
        <strain evidence="2 3">NCTC9645</strain>
    </source>
</reference>
<keyword evidence="1" id="KW-0812">Transmembrane</keyword>